<dbReference type="Proteomes" id="UP001061298">
    <property type="component" value="Chromosome"/>
</dbReference>
<reference evidence="1" key="1">
    <citation type="submission" date="2022-10" db="EMBL/GenBank/DDBJ databases">
        <authorList>
            <person name="Mo P."/>
        </authorList>
    </citation>
    <scope>NUCLEOTIDE SEQUENCE</scope>
    <source>
        <strain evidence="1">HUAS 13-4</strain>
    </source>
</reference>
<evidence type="ECO:0000313" key="2">
    <source>
        <dbReference type="Proteomes" id="UP001061298"/>
    </source>
</evidence>
<proteinExistence type="predicted"/>
<accession>A0ABY6DSY3</accession>
<name>A0ABY6DSY3_9ACTN</name>
<dbReference type="EMBL" id="CP106793">
    <property type="protein sequence ID" value="UXY17484.1"/>
    <property type="molecule type" value="Genomic_DNA"/>
</dbReference>
<protein>
    <submittedName>
        <fullName evidence="1">Uncharacterized protein</fullName>
    </submittedName>
</protein>
<gene>
    <name evidence="1" type="ORF">N8I84_00885</name>
</gene>
<evidence type="ECO:0000313" key="1">
    <source>
        <dbReference type="EMBL" id="UXY17484.1"/>
    </source>
</evidence>
<dbReference type="RefSeq" id="WP_263227387.1">
    <property type="nucleotide sequence ID" value="NZ_CP106793.1"/>
</dbReference>
<keyword evidence="2" id="KW-1185">Reference proteome</keyword>
<sequence length="70" mass="7593">MTIDWRYTVEENLGILSVHVDPSAPFLDAGSVLPVPQARMGRMFLTSGRVRCAEVRPVGPCFCTGEGAAR</sequence>
<organism evidence="1 2">
    <name type="scientific">Streptomyces cynarae</name>
    <dbReference type="NCBI Taxonomy" id="2981134"/>
    <lineage>
        <taxon>Bacteria</taxon>
        <taxon>Bacillati</taxon>
        <taxon>Actinomycetota</taxon>
        <taxon>Actinomycetes</taxon>
        <taxon>Kitasatosporales</taxon>
        <taxon>Streptomycetaceae</taxon>
        <taxon>Streptomyces</taxon>
    </lineage>
</organism>